<feature type="region of interest" description="Disordered" evidence="1">
    <location>
        <begin position="1"/>
        <end position="23"/>
    </location>
</feature>
<dbReference type="InterPro" id="IPR046521">
    <property type="entry name" value="DUF6698"/>
</dbReference>
<keyword evidence="3" id="KW-1185">Reference proteome</keyword>
<comment type="caution">
    <text evidence="2">The sequence shown here is derived from an EMBL/GenBank/DDBJ whole genome shotgun (WGS) entry which is preliminary data.</text>
</comment>
<feature type="compositionally biased region" description="Polar residues" evidence="1">
    <location>
        <begin position="1"/>
        <end position="10"/>
    </location>
</feature>
<accession>A0AAD6VEE2</accession>
<protein>
    <submittedName>
        <fullName evidence="2">Uncharacterized protein</fullName>
    </submittedName>
</protein>
<evidence type="ECO:0000313" key="3">
    <source>
        <dbReference type="Proteomes" id="UP001219525"/>
    </source>
</evidence>
<feature type="region of interest" description="Disordered" evidence="1">
    <location>
        <begin position="67"/>
        <end position="124"/>
    </location>
</feature>
<name>A0AAD6VEE2_9AGAR</name>
<evidence type="ECO:0000256" key="1">
    <source>
        <dbReference type="SAM" id="MobiDB-lite"/>
    </source>
</evidence>
<dbReference type="AlphaFoldDB" id="A0AAD6VEE2"/>
<dbReference type="Pfam" id="PF20414">
    <property type="entry name" value="DUF6698"/>
    <property type="match status" value="1"/>
</dbReference>
<evidence type="ECO:0000313" key="2">
    <source>
        <dbReference type="EMBL" id="KAJ7207257.1"/>
    </source>
</evidence>
<feature type="compositionally biased region" description="Acidic residues" evidence="1">
    <location>
        <begin position="108"/>
        <end position="124"/>
    </location>
</feature>
<dbReference type="Proteomes" id="UP001219525">
    <property type="component" value="Unassembled WGS sequence"/>
</dbReference>
<proteinExistence type="predicted"/>
<gene>
    <name evidence="2" type="ORF">GGX14DRAFT_366799</name>
</gene>
<reference evidence="2" key="1">
    <citation type="submission" date="2023-03" db="EMBL/GenBank/DDBJ databases">
        <title>Massive genome expansion in bonnet fungi (Mycena s.s.) driven by repeated elements and novel gene families across ecological guilds.</title>
        <authorList>
            <consortium name="Lawrence Berkeley National Laboratory"/>
            <person name="Harder C.B."/>
            <person name="Miyauchi S."/>
            <person name="Viragh M."/>
            <person name="Kuo A."/>
            <person name="Thoen E."/>
            <person name="Andreopoulos B."/>
            <person name="Lu D."/>
            <person name="Skrede I."/>
            <person name="Drula E."/>
            <person name="Henrissat B."/>
            <person name="Morin E."/>
            <person name="Kohler A."/>
            <person name="Barry K."/>
            <person name="LaButti K."/>
            <person name="Morin E."/>
            <person name="Salamov A."/>
            <person name="Lipzen A."/>
            <person name="Mereny Z."/>
            <person name="Hegedus B."/>
            <person name="Baldrian P."/>
            <person name="Stursova M."/>
            <person name="Weitz H."/>
            <person name="Taylor A."/>
            <person name="Grigoriev I.V."/>
            <person name="Nagy L.G."/>
            <person name="Martin F."/>
            <person name="Kauserud H."/>
        </authorList>
    </citation>
    <scope>NUCLEOTIDE SEQUENCE</scope>
    <source>
        <strain evidence="2">9144</strain>
    </source>
</reference>
<dbReference type="EMBL" id="JARJCW010000037">
    <property type="protein sequence ID" value="KAJ7207257.1"/>
    <property type="molecule type" value="Genomic_DNA"/>
</dbReference>
<sequence>MPHPVINSSDLENDQHEVLDLDTDDPDTLKKVRLQYFYFCAALFSQRCQVIRDLQLQRTTDRAAHRREFGDVTNTHGRKRARKRTHHSISHKRPRTASAPSGRGSDSEPSDSEPSDAEPPSEDAAECLKRAGRRWAIERGLWLVGSKHLFNTRLDGDCDTSRLRRFDPDKIGEKIQAQLHEIDPYLPKEYRGNQSKDVQEGVRTQRSNTATRLRKVAGPTIFNVNPTDLKDSARRTRDFKDDIGWKTDDSGSGSYDILDVPILHGDMRSSYSLDQFLLNPALMRLYACLARGPEAAAHMLDRDLGRVPADAPFPSSKTETMRDIFKLDHVELGGIATSAVLAIWALSGDEQLRETGSQTGINYAERHDEYLQILMEGMAMKSPIIQHIVDVWNEKIFPEGRRGDADEQPRGNARALQALRAEAAAVEQDGDQTE</sequence>
<organism evidence="2 3">
    <name type="scientific">Mycena pura</name>
    <dbReference type="NCBI Taxonomy" id="153505"/>
    <lineage>
        <taxon>Eukaryota</taxon>
        <taxon>Fungi</taxon>
        <taxon>Dikarya</taxon>
        <taxon>Basidiomycota</taxon>
        <taxon>Agaricomycotina</taxon>
        <taxon>Agaricomycetes</taxon>
        <taxon>Agaricomycetidae</taxon>
        <taxon>Agaricales</taxon>
        <taxon>Marasmiineae</taxon>
        <taxon>Mycenaceae</taxon>
        <taxon>Mycena</taxon>
    </lineage>
</organism>
<feature type="compositionally biased region" description="Basic residues" evidence="1">
    <location>
        <begin position="76"/>
        <end position="95"/>
    </location>
</feature>